<evidence type="ECO:0000313" key="11">
    <source>
        <dbReference type="Proteomes" id="UP000016922"/>
    </source>
</evidence>
<dbReference type="Pfam" id="PF17681">
    <property type="entry name" value="GCP_N_terminal"/>
    <property type="match status" value="1"/>
</dbReference>
<organism evidence="10 11">
    <name type="scientific">Glarea lozoyensis (strain ATCC 20868 / MF5171)</name>
    <dbReference type="NCBI Taxonomy" id="1116229"/>
    <lineage>
        <taxon>Eukaryota</taxon>
        <taxon>Fungi</taxon>
        <taxon>Dikarya</taxon>
        <taxon>Ascomycota</taxon>
        <taxon>Pezizomycotina</taxon>
        <taxon>Leotiomycetes</taxon>
        <taxon>Helotiales</taxon>
        <taxon>Helotiaceae</taxon>
        <taxon>Glarea</taxon>
    </lineage>
</organism>
<dbReference type="RefSeq" id="XP_008084252.1">
    <property type="nucleotide sequence ID" value="XM_008086061.1"/>
</dbReference>
<dbReference type="OrthoDB" id="78652at2759"/>
<protein>
    <recommendedName>
        <fullName evidence="6">Spindle pole body component</fullName>
    </recommendedName>
</protein>
<keyword evidence="3 6" id="KW-0963">Cytoplasm</keyword>
<evidence type="ECO:0000256" key="4">
    <source>
        <dbReference type="ARBA" id="ARBA00022701"/>
    </source>
</evidence>
<dbReference type="EMBL" id="KE145368">
    <property type="protein sequence ID" value="EPE28344.1"/>
    <property type="molecule type" value="Genomic_DNA"/>
</dbReference>
<evidence type="ECO:0000259" key="8">
    <source>
        <dbReference type="Pfam" id="PF04130"/>
    </source>
</evidence>
<sequence>MIHEILLSLSGHPSPLLTSSHDDPTSILSSPEKALLKDLAHLSNLHYSLRRDTQIIVDKHPSVTCQAVATSIRADILGAFQRKILEVEEGVLKRDAKWVGGADGKGIGIVPLTSVVGEFRPWVRRLEWLQKSIRFMKGKTGAQTIDYLVGECRTGYVDVEEVALGLVRTAEMAWLRLCSGWVLYGKLPGFGREDFFVQRVGGSVEEYELKRELLPAFVSNATAGSLLFIGRSLNHIRVKSVSRGISPELDLVTKHLKELSTVQFPINSANFSRVIASIRLSLSQTTLQKLLPTSKVIEVLSLLRDFFLLGRGEFANALINEADEKIRSRWRRADNIGYEKRDGLSNIVVKEGEVSAVLSRTWAAMGSLQGRHEEHDEDELLELARDLVQLNIIKPTPSKPTNRIADTPFATLLLSVPVTLTMHIPSPLDLFLTSSDLTTYSAINAYLLSIHRAHLRLTDLWKITTLRRDHPAPPGPPYGSSKSGKAKTRVLRERARERGLVMRNVWATSSAATFFLGETEAWLQGVVGESWTGFGGWVGGEVSEAVEEGDSDDDIWISAGKVAASHPHDPQTLTHAHTRYLSSLAHDLLLTTPSFTNALYTLLQQVDRLVGLVYRLQSLWLAMDLESDEGVVDAYLDLGREEGDVKAELRVVCGVVREGVRGVVAVLGRDVGGDAGWSEDGDEVDEGEDGDGKAYIPVKVGRVDRLLMKLDFGGWFDDGVGGGERDDGF</sequence>
<dbReference type="GO" id="GO:0051321">
    <property type="term" value="P:meiotic cell cycle"/>
    <property type="evidence" value="ECO:0007669"/>
    <property type="project" value="TreeGrafter"/>
</dbReference>
<dbReference type="InterPro" id="IPR007259">
    <property type="entry name" value="GCP"/>
</dbReference>
<keyword evidence="5 6" id="KW-0206">Cytoskeleton</keyword>
<dbReference type="InterPro" id="IPR042241">
    <property type="entry name" value="GCP_C_sf"/>
</dbReference>
<keyword evidence="4 6" id="KW-0493">Microtubule</keyword>
<comment type="similarity">
    <text evidence="2 6">Belongs to the TUBGCP family.</text>
</comment>
<evidence type="ECO:0000256" key="1">
    <source>
        <dbReference type="ARBA" id="ARBA00004267"/>
    </source>
</evidence>
<name>S3CTJ3_GLAL2</name>
<dbReference type="Proteomes" id="UP000016922">
    <property type="component" value="Unassembled WGS sequence"/>
</dbReference>
<dbReference type="GO" id="GO:0051011">
    <property type="term" value="F:microtubule minus-end binding"/>
    <property type="evidence" value="ECO:0007669"/>
    <property type="project" value="TreeGrafter"/>
</dbReference>
<feature type="region of interest" description="Disordered" evidence="7">
    <location>
        <begin position="468"/>
        <end position="489"/>
    </location>
</feature>
<dbReference type="AlphaFoldDB" id="S3CTJ3"/>
<dbReference type="Gene3D" id="1.20.120.1900">
    <property type="entry name" value="Gamma-tubulin complex, C-terminal domain"/>
    <property type="match status" value="1"/>
</dbReference>
<dbReference type="GO" id="GO:0007020">
    <property type="term" value="P:microtubule nucleation"/>
    <property type="evidence" value="ECO:0007669"/>
    <property type="project" value="InterPro"/>
</dbReference>
<evidence type="ECO:0000256" key="7">
    <source>
        <dbReference type="SAM" id="MobiDB-lite"/>
    </source>
</evidence>
<dbReference type="STRING" id="1116229.S3CTJ3"/>
<dbReference type="GO" id="GO:0000930">
    <property type="term" value="C:gamma-tubulin complex"/>
    <property type="evidence" value="ECO:0007669"/>
    <property type="project" value="TreeGrafter"/>
</dbReference>
<gene>
    <name evidence="10" type="ORF">GLAREA_09464</name>
</gene>
<evidence type="ECO:0000259" key="9">
    <source>
        <dbReference type="Pfam" id="PF17681"/>
    </source>
</evidence>
<dbReference type="InterPro" id="IPR040457">
    <property type="entry name" value="GCP_C"/>
</dbReference>
<dbReference type="GO" id="GO:0000922">
    <property type="term" value="C:spindle pole"/>
    <property type="evidence" value="ECO:0007669"/>
    <property type="project" value="InterPro"/>
</dbReference>
<dbReference type="GO" id="GO:0043015">
    <property type="term" value="F:gamma-tubulin binding"/>
    <property type="evidence" value="ECO:0007669"/>
    <property type="project" value="InterPro"/>
</dbReference>
<dbReference type="GO" id="GO:0000278">
    <property type="term" value="P:mitotic cell cycle"/>
    <property type="evidence" value="ECO:0007669"/>
    <property type="project" value="TreeGrafter"/>
</dbReference>
<keyword evidence="11" id="KW-1185">Reference proteome</keyword>
<dbReference type="PANTHER" id="PTHR19302:SF27">
    <property type="entry name" value="GAMMA-TUBULIN COMPLEX COMPONENT 4"/>
    <property type="match status" value="1"/>
</dbReference>
<evidence type="ECO:0000256" key="2">
    <source>
        <dbReference type="ARBA" id="ARBA00010337"/>
    </source>
</evidence>
<dbReference type="GO" id="GO:0005874">
    <property type="term" value="C:microtubule"/>
    <property type="evidence" value="ECO:0007669"/>
    <property type="project" value="UniProtKB-KW"/>
</dbReference>
<evidence type="ECO:0000313" key="10">
    <source>
        <dbReference type="EMBL" id="EPE28344.1"/>
    </source>
</evidence>
<feature type="domain" description="Gamma tubulin complex component C-terminal" evidence="8">
    <location>
        <begin position="299"/>
        <end position="619"/>
    </location>
</feature>
<proteinExistence type="inferred from homology"/>
<comment type="subcellular location">
    <subcellularLocation>
        <location evidence="1 6">Cytoplasm</location>
        <location evidence="1 6">Cytoskeleton</location>
        <location evidence="1 6">Microtubule organizing center</location>
    </subcellularLocation>
</comment>
<feature type="domain" description="Gamma tubulin complex component protein N-terminal" evidence="9">
    <location>
        <begin position="2"/>
        <end position="290"/>
    </location>
</feature>
<evidence type="ECO:0000256" key="5">
    <source>
        <dbReference type="ARBA" id="ARBA00023212"/>
    </source>
</evidence>
<dbReference type="HOGENOM" id="CLU_005595_0_0_1"/>
<dbReference type="Pfam" id="PF04130">
    <property type="entry name" value="GCP_C_terminal"/>
    <property type="match status" value="1"/>
</dbReference>
<evidence type="ECO:0000256" key="6">
    <source>
        <dbReference type="RuleBase" id="RU363050"/>
    </source>
</evidence>
<dbReference type="GO" id="GO:0051225">
    <property type="term" value="P:spindle assembly"/>
    <property type="evidence" value="ECO:0007669"/>
    <property type="project" value="TreeGrafter"/>
</dbReference>
<dbReference type="KEGG" id="glz:GLAREA_09464"/>
<accession>S3CTJ3</accession>
<dbReference type="GeneID" id="19468512"/>
<dbReference type="OMA" id="NIAHRTY"/>
<reference evidence="10 11" key="1">
    <citation type="journal article" date="2013" name="BMC Genomics">
        <title>Genomics-driven discovery of the pneumocandin biosynthetic gene cluster in the fungus Glarea lozoyensis.</title>
        <authorList>
            <person name="Chen L."/>
            <person name="Yue Q."/>
            <person name="Zhang X."/>
            <person name="Xiang M."/>
            <person name="Wang C."/>
            <person name="Li S."/>
            <person name="Che Y."/>
            <person name="Ortiz-Lopez F.J."/>
            <person name="Bills G.F."/>
            <person name="Liu X."/>
            <person name="An Z."/>
        </authorList>
    </citation>
    <scope>NUCLEOTIDE SEQUENCE [LARGE SCALE GENOMIC DNA]</scope>
    <source>
        <strain evidence="11">ATCC 20868 / MF5171</strain>
    </source>
</reference>
<evidence type="ECO:0000256" key="3">
    <source>
        <dbReference type="ARBA" id="ARBA00022490"/>
    </source>
</evidence>
<dbReference type="InterPro" id="IPR041470">
    <property type="entry name" value="GCP_N"/>
</dbReference>
<dbReference type="eggNOG" id="KOG2065">
    <property type="taxonomic scope" value="Eukaryota"/>
</dbReference>
<dbReference type="GO" id="GO:0044732">
    <property type="term" value="C:mitotic spindle pole body"/>
    <property type="evidence" value="ECO:0007669"/>
    <property type="project" value="TreeGrafter"/>
</dbReference>
<dbReference type="GO" id="GO:0031122">
    <property type="term" value="P:cytoplasmic microtubule organization"/>
    <property type="evidence" value="ECO:0007669"/>
    <property type="project" value="TreeGrafter"/>
</dbReference>
<dbReference type="PANTHER" id="PTHR19302">
    <property type="entry name" value="GAMMA TUBULIN COMPLEX PROTEIN"/>
    <property type="match status" value="1"/>
</dbReference>